<feature type="coiled-coil region" evidence="2">
    <location>
        <begin position="87"/>
        <end position="146"/>
    </location>
</feature>
<gene>
    <name evidence="4" type="primary">LOC106476156</name>
</gene>
<protein>
    <submittedName>
        <fullName evidence="4">Protein CASP-like</fullName>
    </submittedName>
</protein>
<reference evidence="4" key="1">
    <citation type="submission" date="2025-08" db="UniProtKB">
        <authorList>
            <consortium name="RefSeq"/>
        </authorList>
    </citation>
    <scope>IDENTIFICATION</scope>
    <source>
        <tissue evidence="4">Muscle</tissue>
    </source>
</reference>
<accession>A0ABM1RWP2</accession>
<evidence type="ECO:0000313" key="3">
    <source>
        <dbReference type="Proteomes" id="UP000694941"/>
    </source>
</evidence>
<keyword evidence="3" id="KW-1185">Reference proteome</keyword>
<keyword evidence="1 2" id="KW-0175">Coiled coil</keyword>
<dbReference type="GeneID" id="106476156"/>
<evidence type="ECO:0000256" key="1">
    <source>
        <dbReference type="ARBA" id="ARBA00023054"/>
    </source>
</evidence>
<sequence>MFLQGTPDTDSVSDRWGAFDIDDVSDPWGTYDTDDVSNPRELLRATLNKKEVSTLKERFDNTKQTLQLTVQIQRAPVMEKAVGVFSRSSLETELAAKENEISQLADDIQSLQSTVNYLKEASASQIIQLEETLIEKNKTIQELEEKLIQQKDYEEIKKELSHMFFLGRIFS</sequence>
<dbReference type="PANTHER" id="PTHR14043:SF2">
    <property type="entry name" value="HOMEOBOX PROTEIN CUT"/>
    <property type="match status" value="1"/>
</dbReference>
<evidence type="ECO:0000313" key="4">
    <source>
        <dbReference type="RefSeq" id="XP_022235797.1"/>
    </source>
</evidence>
<organism evidence="3 4">
    <name type="scientific">Limulus polyphemus</name>
    <name type="common">Atlantic horseshoe crab</name>
    <dbReference type="NCBI Taxonomy" id="6850"/>
    <lineage>
        <taxon>Eukaryota</taxon>
        <taxon>Metazoa</taxon>
        <taxon>Ecdysozoa</taxon>
        <taxon>Arthropoda</taxon>
        <taxon>Chelicerata</taxon>
        <taxon>Merostomata</taxon>
        <taxon>Xiphosura</taxon>
        <taxon>Limulidae</taxon>
        <taxon>Limulus</taxon>
    </lineage>
</organism>
<proteinExistence type="predicted"/>
<evidence type="ECO:0000256" key="2">
    <source>
        <dbReference type="SAM" id="Coils"/>
    </source>
</evidence>
<dbReference type="PANTHER" id="PTHR14043">
    <property type="entry name" value="CCAAT DISPLACEMENT PROTEIN-RELATED"/>
    <property type="match status" value="1"/>
</dbReference>
<name>A0ABM1RWP2_LIMPO</name>
<dbReference type="RefSeq" id="XP_022235797.1">
    <property type="nucleotide sequence ID" value="XM_022380089.1"/>
</dbReference>
<dbReference type="Proteomes" id="UP000694941">
    <property type="component" value="Unplaced"/>
</dbReference>